<dbReference type="GO" id="GO:0007288">
    <property type="term" value="P:sperm axoneme assembly"/>
    <property type="evidence" value="ECO:0007669"/>
    <property type="project" value="TreeGrafter"/>
</dbReference>
<evidence type="ECO:0000313" key="2">
    <source>
        <dbReference type="Proteomes" id="UP000018936"/>
    </source>
</evidence>
<protein>
    <submittedName>
        <fullName evidence="1">Uncharacterized protein</fullName>
    </submittedName>
</protein>
<evidence type="ECO:0000313" key="1">
    <source>
        <dbReference type="EMBL" id="ETE59699.1"/>
    </source>
</evidence>
<dbReference type="PANTHER" id="PTHR45912">
    <property type="entry name" value="CILIA- AND FLAGELLA-ASSOCIATED PROTEIN 47"/>
    <property type="match status" value="1"/>
</dbReference>
<accession>V8NBP0</accession>
<comment type="caution">
    <text evidence="1">The sequence shown here is derived from an EMBL/GenBank/DDBJ whole genome shotgun (WGS) entry which is preliminary data.</text>
</comment>
<proteinExistence type="predicted"/>
<dbReference type="InterPro" id="IPR013783">
    <property type="entry name" value="Ig-like_fold"/>
</dbReference>
<sequence length="551" mass="62197">MLTFAPGPVVSFKECYIGEHTDLVCTLQNECAVLPVTFVFHKIAHYNICPEKGKIKGKSVKDVIFSFVPRHIGTFTVKQKVDIIGPVAKKDDFTVLEMKPFHQIQLVFSGLCKSVSTSVLKTNSANKGNQQSDVTPVALLQSDKTQLRAHRITRNLSNVLVALPNDRPASIRPAEWHKDYRTIFTKVPRYCYIDPEFSCTVYEELEKQMNKDYYADYIHNLRKVHLKKKEAQIFKMLNNPVDIGLKPASGLKSPMLRILKHNLEIEAACVNRNSLLTSKQLAEIKSSSILKEVNDCLNPEPLSQQEIEDCSLILTPKQLHQIVIGPSTIDFGEVCVHSTTTRKMHIINNLPVHIWIQIEIKSEELQRTNPLSHVITPFMKTCIPVVFEKETLGNFKKSFMYSINQHHFGHILVIAKIVPVALELSTKELTLNPAFSFLAKTGFRTTVTLYNRKNYPAQFTWKPVITDKGMGFSICPEKGDVQSIVEASKDIECEVVWHPSFSSSSTGEFDLCVHEGKTLRLKCFAKVAIRNAKSLELRIGGSVEVPDIHIS</sequence>
<feature type="non-terminal residue" evidence="1">
    <location>
        <position position="551"/>
    </location>
</feature>
<dbReference type="PANTHER" id="PTHR45912:SF3">
    <property type="entry name" value="CILIA- AND FLAGELLA-ASSOCIATED PROTEIN 47"/>
    <property type="match status" value="1"/>
</dbReference>
<organism evidence="1 2">
    <name type="scientific">Ophiophagus hannah</name>
    <name type="common">King cobra</name>
    <name type="synonym">Naja hannah</name>
    <dbReference type="NCBI Taxonomy" id="8665"/>
    <lineage>
        <taxon>Eukaryota</taxon>
        <taxon>Metazoa</taxon>
        <taxon>Chordata</taxon>
        <taxon>Craniata</taxon>
        <taxon>Vertebrata</taxon>
        <taxon>Euteleostomi</taxon>
        <taxon>Lepidosauria</taxon>
        <taxon>Squamata</taxon>
        <taxon>Bifurcata</taxon>
        <taxon>Unidentata</taxon>
        <taxon>Episquamata</taxon>
        <taxon>Toxicofera</taxon>
        <taxon>Serpentes</taxon>
        <taxon>Colubroidea</taxon>
        <taxon>Elapidae</taxon>
        <taxon>Elapinae</taxon>
        <taxon>Ophiophagus</taxon>
    </lineage>
</organism>
<keyword evidence="2" id="KW-1185">Reference proteome</keyword>
<dbReference type="Proteomes" id="UP000018936">
    <property type="component" value="Unassembled WGS sequence"/>
</dbReference>
<dbReference type="AlphaFoldDB" id="V8NBP0"/>
<dbReference type="Gene3D" id="2.60.40.10">
    <property type="entry name" value="Immunoglobulins"/>
    <property type="match status" value="3"/>
</dbReference>
<name>V8NBP0_OPHHA</name>
<dbReference type="EMBL" id="AZIM01005311">
    <property type="protein sequence ID" value="ETE59699.1"/>
    <property type="molecule type" value="Genomic_DNA"/>
</dbReference>
<reference evidence="1 2" key="1">
    <citation type="journal article" date="2013" name="Proc. Natl. Acad. Sci. U.S.A.">
        <title>The king cobra genome reveals dynamic gene evolution and adaptation in the snake venom system.</title>
        <authorList>
            <person name="Vonk F.J."/>
            <person name="Casewell N.R."/>
            <person name="Henkel C.V."/>
            <person name="Heimberg A.M."/>
            <person name="Jansen H.J."/>
            <person name="McCleary R.J."/>
            <person name="Kerkkamp H.M."/>
            <person name="Vos R.A."/>
            <person name="Guerreiro I."/>
            <person name="Calvete J.J."/>
            <person name="Wuster W."/>
            <person name="Woods A.E."/>
            <person name="Logan J.M."/>
            <person name="Harrison R.A."/>
            <person name="Castoe T.A."/>
            <person name="de Koning A.P."/>
            <person name="Pollock D.D."/>
            <person name="Yandell M."/>
            <person name="Calderon D."/>
            <person name="Renjifo C."/>
            <person name="Currier R.B."/>
            <person name="Salgado D."/>
            <person name="Pla D."/>
            <person name="Sanz L."/>
            <person name="Hyder A.S."/>
            <person name="Ribeiro J.M."/>
            <person name="Arntzen J.W."/>
            <person name="van den Thillart G.E."/>
            <person name="Boetzer M."/>
            <person name="Pirovano W."/>
            <person name="Dirks R.P."/>
            <person name="Spaink H.P."/>
            <person name="Duboule D."/>
            <person name="McGlinn E."/>
            <person name="Kini R.M."/>
            <person name="Richardson M.K."/>
        </authorList>
    </citation>
    <scope>NUCLEOTIDE SEQUENCE</scope>
    <source>
        <tissue evidence="1">Blood</tissue>
    </source>
</reference>
<dbReference type="OrthoDB" id="10060824at2759"/>
<dbReference type="GO" id="GO:0005929">
    <property type="term" value="C:cilium"/>
    <property type="evidence" value="ECO:0007669"/>
    <property type="project" value="TreeGrafter"/>
</dbReference>
<gene>
    <name evidence="1" type="ORF">L345_14569</name>
</gene>